<proteinExistence type="predicted"/>
<evidence type="ECO:0000256" key="1">
    <source>
        <dbReference type="ARBA" id="ARBA00022598"/>
    </source>
</evidence>
<dbReference type="GO" id="GO:0015631">
    <property type="term" value="F:tubulin binding"/>
    <property type="evidence" value="ECO:0007669"/>
    <property type="project" value="TreeGrafter"/>
</dbReference>
<evidence type="ECO:0000256" key="2">
    <source>
        <dbReference type="ARBA" id="ARBA00022741"/>
    </source>
</evidence>
<dbReference type="Gene3D" id="3.30.470.20">
    <property type="entry name" value="ATP-grasp fold, B domain"/>
    <property type="match status" value="1"/>
</dbReference>
<dbReference type="InterPro" id="IPR004344">
    <property type="entry name" value="TTL/TTLL_fam"/>
</dbReference>
<dbReference type="Proteomes" id="UP000256970">
    <property type="component" value="Unassembled WGS sequence"/>
</dbReference>
<dbReference type="GO" id="GO:0000226">
    <property type="term" value="P:microtubule cytoskeleton organization"/>
    <property type="evidence" value="ECO:0007669"/>
    <property type="project" value="TreeGrafter"/>
</dbReference>
<evidence type="ECO:0000256" key="4">
    <source>
        <dbReference type="ARBA" id="ARBA00041448"/>
    </source>
</evidence>
<feature type="region of interest" description="Disordered" evidence="6">
    <location>
        <begin position="35"/>
        <end position="57"/>
    </location>
</feature>
<dbReference type="GO" id="GO:0005524">
    <property type="term" value="F:ATP binding"/>
    <property type="evidence" value="ECO:0007669"/>
    <property type="project" value="UniProtKB-KW"/>
</dbReference>
<evidence type="ECO:0000256" key="6">
    <source>
        <dbReference type="SAM" id="MobiDB-lite"/>
    </source>
</evidence>
<organism evidence="7 8">
    <name type="scientific">Tetradesmus obliquus</name>
    <name type="common">Green alga</name>
    <name type="synonym">Acutodesmus obliquus</name>
    <dbReference type="NCBI Taxonomy" id="3088"/>
    <lineage>
        <taxon>Eukaryota</taxon>
        <taxon>Viridiplantae</taxon>
        <taxon>Chlorophyta</taxon>
        <taxon>core chlorophytes</taxon>
        <taxon>Chlorophyceae</taxon>
        <taxon>CS clade</taxon>
        <taxon>Sphaeropleales</taxon>
        <taxon>Scenedesmaceae</taxon>
        <taxon>Tetradesmus</taxon>
    </lineage>
</organism>
<sequence>MSTPRPTRTAAAAAGAEAAAQADCKIVCRAVSCSNSSSNAFTDNSRSSRSSRQQQQRRDALIRLITSRLGGMPGCSSRGSSLREALAGMAATAAVPWPPSHPARFRYWIDYQAFSSPESAALPEAALVALGGVKTGGPPKLDPVTAARQKIRDYGYMHMDKWELLLSITAKAMLAAEVLRPHQVVSIVPGCLCITRKTSLVRSLLNAYGPDTAFRLVPRTFKLPEELDAWEAWLHAHPQQDTGLWMLKNNKQRGTGLRLVPTAAAFQACFETTTRPGLEGITLYRWYLAQQYINDPLLINGRKFGVRLWVAVPGVSPLRVYLHRNGLALFSSDAYRPADFSGGSFGAGHITNYAQNENGDVWSLQQLAQHMGASAWKPLWMQMARATALVFASALRRIQEVQAAMDLRPRQTFQYFGLDFLVDAALQPWLMEANATPSMKVAHEEPATQQLIQAQKWDFVRDTFTLLRIQQHMFDEGAMARPMGVSDVAAELEARGGLLPLMHLFPCEASHPGTSIPWEQQDAALQAWLGSSSSYQAAAAELEAAHDV</sequence>
<dbReference type="PANTHER" id="PTHR12241">
    <property type="entry name" value="TUBULIN POLYGLUTAMYLASE"/>
    <property type="match status" value="1"/>
</dbReference>
<keyword evidence="3" id="KW-0067">ATP-binding</keyword>
<dbReference type="EMBL" id="FNXT01001323">
    <property type="protein sequence ID" value="SZX78488.1"/>
    <property type="molecule type" value="Genomic_DNA"/>
</dbReference>
<evidence type="ECO:0000313" key="8">
    <source>
        <dbReference type="Proteomes" id="UP000256970"/>
    </source>
</evidence>
<evidence type="ECO:0000256" key="3">
    <source>
        <dbReference type="ARBA" id="ARBA00022840"/>
    </source>
</evidence>
<dbReference type="SUPFAM" id="SSF56059">
    <property type="entry name" value="Glutathione synthetase ATP-binding domain-like"/>
    <property type="match status" value="1"/>
</dbReference>
<dbReference type="PANTHER" id="PTHR12241:SF145">
    <property type="entry name" value="TUBULIN POLYGLUTAMYLASE TTLL5"/>
    <property type="match status" value="1"/>
</dbReference>
<comment type="catalytic activity">
    <reaction evidence="5">
        <text>L-glutamyl-[protein] + L-glutamate + ATP = gamma-L-glutamyl-L-glutamyl-[protein] + ADP + phosphate + H(+)</text>
        <dbReference type="Rhea" id="RHEA:60144"/>
        <dbReference type="Rhea" id="RHEA-COMP:10208"/>
        <dbReference type="Rhea" id="RHEA-COMP:15517"/>
        <dbReference type="ChEBI" id="CHEBI:15378"/>
        <dbReference type="ChEBI" id="CHEBI:29973"/>
        <dbReference type="ChEBI" id="CHEBI:29985"/>
        <dbReference type="ChEBI" id="CHEBI:30616"/>
        <dbReference type="ChEBI" id="CHEBI:43474"/>
        <dbReference type="ChEBI" id="CHEBI:143622"/>
        <dbReference type="ChEBI" id="CHEBI:456216"/>
    </reaction>
    <physiologicalReaction direction="left-to-right" evidence="5">
        <dbReference type="Rhea" id="RHEA:60145"/>
    </physiologicalReaction>
</comment>
<dbReference type="AlphaFoldDB" id="A0A383WLZ8"/>
<gene>
    <name evidence="7" type="ORF">BQ4739_LOCUS18766</name>
</gene>
<dbReference type="PROSITE" id="PS51221">
    <property type="entry name" value="TTL"/>
    <property type="match status" value="1"/>
</dbReference>
<accession>A0A383WLZ8</accession>
<feature type="compositionally biased region" description="Low complexity" evidence="6">
    <location>
        <begin position="45"/>
        <end position="54"/>
    </location>
</feature>
<keyword evidence="8" id="KW-1185">Reference proteome</keyword>
<name>A0A383WLZ8_TETOB</name>
<dbReference type="GO" id="GO:0070740">
    <property type="term" value="F:tubulin-glutamic acid ligase activity"/>
    <property type="evidence" value="ECO:0007669"/>
    <property type="project" value="TreeGrafter"/>
</dbReference>
<protein>
    <recommendedName>
        <fullName evidence="4">Tubulin--tyrosine ligase-like protein 5</fullName>
    </recommendedName>
</protein>
<evidence type="ECO:0000256" key="5">
    <source>
        <dbReference type="ARBA" id="ARBA00049274"/>
    </source>
</evidence>
<evidence type="ECO:0000313" key="7">
    <source>
        <dbReference type="EMBL" id="SZX78488.1"/>
    </source>
</evidence>
<keyword evidence="2" id="KW-0547">Nucleotide-binding</keyword>
<keyword evidence="1" id="KW-0436">Ligase</keyword>
<feature type="compositionally biased region" description="Polar residues" evidence="6">
    <location>
        <begin position="35"/>
        <end position="44"/>
    </location>
</feature>
<dbReference type="Pfam" id="PF03133">
    <property type="entry name" value="TTL"/>
    <property type="match status" value="1"/>
</dbReference>
<dbReference type="GO" id="GO:0036064">
    <property type="term" value="C:ciliary basal body"/>
    <property type="evidence" value="ECO:0007669"/>
    <property type="project" value="TreeGrafter"/>
</dbReference>
<reference evidence="7 8" key="1">
    <citation type="submission" date="2016-10" db="EMBL/GenBank/DDBJ databases">
        <authorList>
            <person name="Cai Z."/>
        </authorList>
    </citation>
    <scope>NUCLEOTIDE SEQUENCE [LARGE SCALE GENOMIC DNA]</scope>
</reference>